<reference evidence="2 3" key="1">
    <citation type="submission" date="2024-05" db="EMBL/GenBank/DDBJ databases">
        <title>A draft genome resource for the thread blight pathogen Marasmius tenuissimus strain MS-2.</title>
        <authorList>
            <person name="Yulfo-Soto G.E."/>
            <person name="Baruah I.K."/>
            <person name="Amoako-Attah I."/>
            <person name="Bukari Y."/>
            <person name="Meinhardt L.W."/>
            <person name="Bailey B.A."/>
            <person name="Cohen S.P."/>
        </authorList>
    </citation>
    <scope>NUCLEOTIDE SEQUENCE [LARGE SCALE GENOMIC DNA]</scope>
    <source>
        <strain evidence="2 3">MS-2</strain>
    </source>
</reference>
<evidence type="ECO:0000256" key="1">
    <source>
        <dbReference type="SAM" id="MobiDB-lite"/>
    </source>
</evidence>
<dbReference type="EMBL" id="JBBXMP010000281">
    <property type="protein sequence ID" value="KAL0058722.1"/>
    <property type="molecule type" value="Genomic_DNA"/>
</dbReference>
<name>A0ABR2ZE69_9AGAR</name>
<proteinExistence type="predicted"/>
<evidence type="ECO:0000313" key="2">
    <source>
        <dbReference type="EMBL" id="KAL0058722.1"/>
    </source>
</evidence>
<keyword evidence="3" id="KW-1185">Reference proteome</keyword>
<protein>
    <submittedName>
        <fullName evidence="2">Uncharacterized protein</fullName>
    </submittedName>
</protein>
<comment type="caution">
    <text evidence="2">The sequence shown here is derived from an EMBL/GenBank/DDBJ whole genome shotgun (WGS) entry which is preliminary data.</text>
</comment>
<organism evidence="2 3">
    <name type="scientific">Marasmius tenuissimus</name>
    <dbReference type="NCBI Taxonomy" id="585030"/>
    <lineage>
        <taxon>Eukaryota</taxon>
        <taxon>Fungi</taxon>
        <taxon>Dikarya</taxon>
        <taxon>Basidiomycota</taxon>
        <taxon>Agaricomycotina</taxon>
        <taxon>Agaricomycetes</taxon>
        <taxon>Agaricomycetidae</taxon>
        <taxon>Agaricales</taxon>
        <taxon>Marasmiineae</taxon>
        <taxon>Marasmiaceae</taxon>
        <taxon>Marasmius</taxon>
    </lineage>
</organism>
<accession>A0ABR2ZE69</accession>
<feature type="compositionally biased region" description="Basic and acidic residues" evidence="1">
    <location>
        <begin position="64"/>
        <end position="74"/>
    </location>
</feature>
<dbReference type="Proteomes" id="UP001437256">
    <property type="component" value="Unassembled WGS sequence"/>
</dbReference>
<evidence type="ECO:0000313" key="3">
    <source>
        <dbReference type="Proteomes" id="UP001437256"/>
    </source>
</evidence>
<sequence>MTEKCKLTITDLPQSNIAKPPIAKRAQLGNTVTTIAQDPSGLPAFSVRGQAQPLAGPSMSGKPVIDDREMKKEEDADGDEAAESRSAGETLKDFEAIVSELTTWLLLHEYDSNLNLPCSCGTGERIVQCQDCQDFEICCKDCWILHTAPTLGIGQEYRMGASSSTPISVPSKRILLSSSAITVICALFSTSQSE</sequence>
<feature type="region of interest" description="Disordered" evidence="1">
    <location>
        <begin position="39"/>
        <end position="87"/>
    </location>
</feature>
<gene>
    <name evidence="2" type="ORF">AAF712_014575</name>
</gene>